<reference evidence="4" key="1">
    <citation type="journal article" date="2008" name="Nat. Genet.">
        <title>The Pristionchus pacificus genome provides a unique perspective on nematode lifestyle and parasitism.</title>
        <authorList>
            <person name="Dieterich C."/>
            <person name="Clifton S.W."/>
            <person name="Schuster L.N."/>
            <person name="Chinwalla A."/>
            <person name="Delehaunty K."/>
            <person name="Dinkelacker I."/>
            <person name="Fulton L."/>
            <person name="Fulton R."/>
            <person name="Godfrey J."/>
            <person name="Minx P."/>
            <person name="Mitreva M."/>
            <person name="Roeseler W."/>
            <person name="Tian H."/>
            <person name="Witte H."/>
            <person name="Yang S.P."/>
            <person name="Wilson R.K."/>
            <person name="Sommer R.J."/>
        </authorList>
    </citation>
    <scope>NUCLEOTIDE SEQUENCE [LARGE SCALE GENOMIC DNA]</scope>
    <source>
        <strain evidence="4">PS312</strain>
    </source>
</reference>
<dbReference type="Proteomes" id="UP000005239">
    <property type="component" value="Unassembled WGS sequence"/>
</dbReference>
<sequence>MLPLVFFLGLLRITNEQTISTASANSIAMCPCVQTGQSQCQQFDRRYQAHTLEDAMASFNDLTLDRTSIPPSTVPEDEYCETEDCQNCRLFLQGKLKQIGLMEETPLEAFVKTDLTNKTCDRYRFSTPEGQAKKWLRAFYYLLRHEAMTYPKAAFDVGWITFYAVFEMRIMELERIMEEQGDIGPFSSEESGSDELEMDEPKEEEKDKKKKKKNQRHKRQSVTPPVTDAGVIGQRYTISCTKRGASTDASGRVSLCSSCWVWRKLPAEYVPPYVNELICDTSDTGCLSGYATCSVGTHTIDVVKNVSGVLKTEALTAGSYCECKPNVNSAIQTLVSGSGLKSGINPMVNTTQG</sequence>
<evidence type="ECO:0000313" key="4">
    <source>
        <dbReference type="Proteomes" id="UP000005239"/>
    </source>
</evidence>
<reference evidence="3" key="2">
    <citation type="submission" date="2022-06" db="UniProtKB">
        <authorList>
            <consortium name="EnsemblMetazoa"/>
        </authorList>
    </citation>
    <scope>IDENTIFICATION</scope>
    <source>
        <strain evidence="3">PS312</strain>
    </source>
</reference>
<evidence type="ECO:0000256" key="1">
    <source>
        <dbReference type="SAM" id="MobiDB-lite"/>
    </source>
</evidence>
<name>A0A2A6BQ10_PRIPA</name>
<feature type="compositionally biased region" description="Basic residues" evidence="1">
    <location>
        <begin position="208"/>
        <end position="220"/>
    </location>
</feature>
<dbReference type="AlphaFoldDB" id="A0A2A6BQ10"/>
<feature type="compositionally biased region" description="Acidic residues" evidence="1">
    <location>
        <begin position="191"/>
        <end position="202"/>
    </location>
</feature>
<dbReference type="InterPro" id="IPR029034">
    <property type="entry name" value="Cystine-knot_cytokine"/>
</dbReference>
<accession>A0A2A6BQ10</accession>
<organism evidence="3 4">
    <name type="scientific">Pristionchus pacificus</name>
    <name type="common">Parasitic nematode worm</name>
    <dbReference type="NCBI Taxonomy" id="54126"/>
    <lineage>
        <taxon>Eukaryota</taxon>
        <taxon>Metazoa</taxon>
        <taxon>Ecdysozoa</taxon>
        <taxon>Nematoda</taxon>
        <taxon>Chromadorea</taxon>
        <taxon>Rhabditida</taxon>
        <taxon>Rhabditina</taxon>
        <taxon>Diplogasteromorpha</taxon>
        <taxon>Diplogasteroidea</taxon>
        <taxon>Neodiplogasteridae</taxon>
        <taxon>Pristionchus</taxon>
    </lineage>
</organism>
<feature type="chain" id="PRO_5043523154" evidence="2">
    <location>
        <begin position="17"/>
        <end position="353"/>
    </location>
</feature>
<keyword evidence="2" id="KW-0732">Signal</keyword>
<protein>
    <submittedName>
        <fullName evidence="3">Uncharacterized protein</fullName>
    </submittedName>
</protein>
<feature type="region of interest" description="Disordered" evidence="1">
    <location>
        <begin position="182"/>
        <end position="227"/>
    </location>
</feature>
<dbReference type="PANTHER" id="PTHR33995:SF4">
    <property type="entry name" value="PROTEIN CBG09882"/>
    <property type="match status" value="1"/>
</dbReference>
<proteinExistence type="predicted"/>
<dbReference type="OrthoDB" id="5867008at2759"/>
<feature type="signal peptide" evidence="2">
    <location>
        <begin position="1"/>
        <end position="16"/>
    </location>
</feature>
<evidence type="ECO:0000256" key="2">
    <source>
        <dbReference type="SAM" id="SignalP"/>
    </source>
</evidence>
<dbReference type="PANTHER" id="PTHR33995">
    <property type="entry name" value="PROTEIN CBG18546"/>
    <property type="match status" value="1"/>
</dbReference>
<evidence type="ECO:0000313" key="3">
    <source>
        <dbReference type="EnsemblMetazoa" id="PPA36658.1"/>
    </source>
</evidence>
<keyword evidence="4" id="KW-1185">Reference proteome</keyword>
<accession>A0A8R1YS22</accession>
<dbReference type="EnsemblMetazoa" id="PPA36658.1">
    <property type="protein sequence ID" value="PPA36658.1"/>
    <property type="gene ID" value="WBGene00275027"/>
</dbReference>
<dbReference type="SUPFAM" id="SSF57501">
    <property type="entry name" value="Cystine-knot cytokines"/>
    <property type="match status" value="1"/>
</dbReference>
<gene>
    <name evidence="3" type="primary">WBGene00275027</name>
</gene>